<dbReference type="InterPro" id="IPR000058">
    <property type="entry name" value="Znf_AN1"/>
</dbReference>
<evidence type="ECO:0000256" key="2">
    <source>
        <dbReference type="ARBA" id="ARBA00022771"/>
    </source>
</evidence>
<evidence type="ECO:0000256" key="3">
    <source>
        <dbReference type="ARBA" id="ARBA00022833"/>
    </source>
</evidence>
<dbReference type="GO" id="GO:0008270">
    <property type="term" value="F:zinc ion binding"/>
    <property type="evidence" value="ECO:0007669"/>
    <property type="project" value="UniProtKB-KW"/>
</dbReference>
<keyword evidence="8" id="KW-1185">Reference proteome</keyword>
<dbReference type="Proteomes" id="UP000247233">
    <property type="component" value="Unassembled WGS sequence"/>
</dbReference>
<feature type="domain" description="AN1-type" evidence="6">
    <location>
        <begin position="35"/>
        <end position="83"/>
    </location>
</feature>
<dbReference type="VEuPathDB" id="FungiDB:BO70DRAFT_366918"/>
<dbReference type="OrthoDB" id="431929at2759"/>
<evidence type="ECO:0000256" key="1">
    <source>
        <dbReference type="ARBA" id="ARBA00022723"/>
    </source>
</evidence>
<gene>
    <name evidence="7" type="ORF">BO70DRAFT_366918</name>
</gene>
<dbReference type="PROSITE" id="PS51039">
    <property type="entry name" value="ZF_AN1"/>
    <property type="match status" value="1"/>
</dbReference>
<feature type="region of interest" description="Disordered" evidence="5">
    <location>
        <begin position="192"/>
        <end position="219"/>
    </location>
</feature>
<accession>A0A317UTS7</accession>
<keyword evidence="1" id="KW-0479">Metal-binding</keyword>
<dbReference type="AlphaFoldDB" id="A0A317UTS7"/>
<proteinExistence type="predicted"/>
<protein>
    <recommendedName>
        <fullName evidence="6">AN1-type domain-containing protein</fullName>
    </recommendedName>
</protein>
<evidence type="ECO:0000256" key="4">
    <source>
        <dbReference type="PROSITE-ProRule" id="PRU00449"/>
    </source>
</evidence>
<dbReference type="InterPro" id="IPR035896">
    <property type="entry name" value="AN1-like_Znf"/>
</dbReference>
<evidence type="ECO:0000259" key="6">
    <source>
        <dbReference type="PROSITE" id="PS51039"/>
    </source>
</evidence>
<keyword evidence="3" id="KW-0862">Zinc</keyword>
<dbReference type="Pfam" id="PF01428">
    <property type="entry name" value="zf-AN1"/>
    <property type="match status" value="2"/>
</dbReference>
<comment type="caution">
    <text evidence="7">The sequence shown here is derived from an EMBL/GenBank/DDBJ whole genome shotgun (WGS) entry which is preliminary data.</text>
</comment>
<dbReference type="SMART" id="SM00154">
    <property type="entry name" value="ZnF_AN1"/>
    <property type="match status" value="2"/>
</dbReference>
<dbReference type="PANTHER" id="PTHR14677:SF40">
    <property type="entry name" value="CDC48-ASSOCIATED UBIQUITIN-LIKE_ZINC FINGER PROTEIN 1"/>
    <property type="match status" value="1"/>
</dbReference>
<evidence type="ECO:0000313" key="8">
    <source>
        <dbReference type="Proteomes" id="UP000247233"/>
    </source>
</evidence>
<feature type="region of interest" description="Disordered" evidence="5">
    <location>
        <begin position="1"/>
        <end position="34"/>
    </location>
</feature>
<dbReference type="SUPFAM" id="SSF118310">
    <property type="entry name" value="AN1-like Zinc finger"/>
    <property type="match status" value="2"/>
</dbReference>
<keyword evidence="2 4" id="KW-0863">Zinc-finger</keyword>
<dbReference type="EMBL" id="MSFL01000056">
    <property type="protein sequence ID" value="PWY64769.1"/>
    <property type="molecule type" value="Genomic_DNA"/>
</dbReference>
<dbReference type="InterPro" id="IPR057358">
    <property type="entry name" value="UBL_ZFAND1-like"/>
</dbReference>
<name>A0A317UTS7_9EURO</name>
<dbReference type="Gene3D" id="4.10.1110.10">
    <property type="entry name" value="AN1-like Zinc finger"/>
    <property type="match status" value="2"/>
</dbReference>
<feature type="compositionally biased region" description="Low complexity" evidence="5">
    <location>
        <begin position="1"/>
        <end position="19"/>
    </location>
</feature>
<feature type="region of interest" description="Disordered" evidence="5">
    <location>
        <begin position="75"/>
        <end position="111"/>
    </location>
</feature>
<dbReference type="RefSeq" id="XP_025394362.1">
    <property type="nucleotide sequence ID" value="XM_025544460.1"/>
</dbReference>
<feature type="compositionally biased region" description="Low complexity" evidence="5">
    <location>
        <begin position="196"/>
        <end position="211"/>
    </location>
</feature>
<dbReference type="Pfam" id="PF25327">
    <property type="entry name" value="UBL_ZFAND1"/>
    <property type="match status" value="1"/>
</dbReference>
<sequence length="332" mass="35701">MSPISLTLPNSNNTSTSTPQKDASPPTEPPETDLDSIGRHCALPYCNVLDFLPFRCSSCKATFCLDHRSETAHKCPRAGEWARVQQQQNRSSSPHSTSTSGSGSGSGATEKPTIYNSEQCAELSCKTLIHTLTDPGVRCPECRRSYCLRHRLREGHECRPVNARNNSAAAGGAAGGAETLKSMFAKVRTWGKEKSTALSSTTSTSTSTSGSKKPASRLATVNAMKKTAKGDPGTPPDRRIYLSVVGTSETNMADPPRGEFWFDGRWKVGRVLDDAARRLQVENVNNRGGGEEARLRVFHVESGEFLGFGDAVGERVKSGDTVVLLRGAGVIL</sequence>
<organism evidence="7 8">
    <name type="scientific">Aspergillus heteromorphus CBS 117.55</name>
    <dbReference type="NCBI Taxonomy" id="1448321"/>
    <lineage>
        <taxon>Eukaryota</taxon>
        <taxon>Fungi</taxon>
        <taxon>Dikarya</taxon>
        <taxon>Ascomycota</taxon>
        <taxon>Pezizomycotina</taxon>
        <taxon>Eurotiomycetes</taxon>
        <taxon>Eurotiomycetidae</taxon>
        <taxon>Eurotiales</taxon>
        <taxon>Aspergillaceae</taxon>
        <taxon>Aspergillus</taxon>
        <taxon>Aspergillus subgen. Circumdati</taxon>
    </lineage>
</organism>
<dbReference type="GeneID" id="37066697"/>
<dbReference type="STRING" id="1448321.A0A317UTS7"/>
<dbReference type="PANTHER" id="PTHR14677">
    <property type="entry name" value="ARSENITE INDUCUBLE RNA ASSOCIATED PROTEIN AIP-1-RELATED"/>
    <property type="match status" value="1"/>
</dbReference>
<evidence type="ECO:0000313" key="7">
    <source>
        <dbReference type="EMBL" id="PWY64769.1"/>
    </source>
</evidence>
<evidence type="ECO:0000256" key="5">
    <source>
        <dbReference type="SAM" id="MobiDB-lite"/>
    </source>
</evidence>
<reference evidence="7 8" key="1">
    <citation type="submission" date="2016-12" db="EMBL/GenBank/DDBJ databases">
        <title>The genomes of Aspergillus section Nigri reveals drivers in fungal speciation.</title>
        <authorList>
            <consortium name="DOE Joint Genome Institute"/>
            <person name="Vesth T.C."/>
            <person name="Nybo J."/>
            <person name="Theobald S."/>
            <person name="Brandl J."/>
            <person name="Frisvad J.C."/>
            <person name="Nielsen K.F."/>
            <person name="Lyhne E.K."/>
            <person name="Kogle M.E."/>
            <person name="Kuo A."/>
            <person name="Riley R."/>
            <person name="Clum A."/>
            <person name="Nolan M."/>
            <person name="Lipzen A."/>
            <person name="Salamov A."/>
            <person name="Henrissat B."/>
            <person name="Wiebenga A."/>
            <person name="De Vries R.P."/>
            <person name="Grigoriev I.V."/>
            <person name="Mortensen U.H."/>
            <person name="Andersen M.R."/>
            <person name="Baker S.E."/>
        </authorList>
    </citation>
    <scope>NUCLEOTIDE SEQUENCE [LARGE SCALE GENOMIC DNA]</scope>
    <source>
        <strain evidence="7 8">CBS 117.55</strain>
    </source>
</reference>
<feature type="compositionally biased region" description="Low complexity" evidence="5">
    <location>
        <begin position="91"/>
        <end position="101"/>
    </location>
</feature>
<dbReference type="GO" id="GO:0005737">
    <property type="term" value="C:cytoplasm"/>
    <property type="evidence" value="ECO:0007669"/>
    <property type="project" value="TreeGrafter"/>
</dbReference>